<dbReference type="EMBL" id="MN739086">
    <property type="protein sequence ID" value="QHS87681.1"/>
    <property type="molecule type" value="Genomic_DNA"/>
</dbReference>
<accession>A0A6C0B7K9</accession>
<evidence type="ECO:0000256" key="1">
    <source>
        <dbReference type="SAM" id="MobiDB-lite"/>
    </source>
</evidence>
<name>A0A6C0B7K9_9ZZZZ</name>
<evidence type="ECO:0000256" key="2">
    <source>
        <dbReference type="SAM" id="Phobius"/>
    </source>
</evidence>
<feature type="region of interest" description="Disordered" evidence="1">
    <location>
        <begin position="140"/>
        <end position="162"/>
    </location>
</feature>
<reference evidence="3" key="1">
    <citation type="journal article" date="2020" name="Nature">
        <title>Giant virus diversity and host interactions through global metagenomics.</title>
        <authorList>
            <person name="Schulz F."/>
            <person name="Roux S."/>
            <person name="Paez-Espino D."/>
            <person name="Jungbluth S."/>
            <person name="Walsh D.A."/>
            <person name="Denef V.J."/>
            <person name="McMahon K.D."/>
            <person name="Konstantinidis K.T."/>
            <person name="Eloe-Fadrosh E.A."/>
            <person name="Kyrpides N.C."/>
            <person name="Woyke T."/>
        </authorList>
    </citation>
    <scope>NUCLEOTIDE SEQUENCE</scope>
    <source>
        <strain evidence="3">GVMAG-M-3300010157-4</strain>
    </source>
</reference>
<sequence length="162" mass="18689">MSKSKKPTAEGWSGLIHERLMNINDSKIFAGLMIITLNIASKFATLKLGKTAEMYLKYTFSKQILVFAIAWMGTRDIYVALTLTIIFIILFDFLLNDESRFCILPQDFKEFYENIDADITHEDYVKAKTTVDKYAEQKEKDIDTNKSKPISNKSSEAFYVRN</sequence>
<feature type="transmembrane region" description="Helical" evidence="2">
    <location>
        <begin position="77"/>
        <end position="95"/>
    </location>
</feature>
<keyword evidence="2" id="KW-0472">Membrane</keyword>
<protein>
    <submittedName>
        <fullName evidence="3">Uncharacterized protein</fullName>
    </submittedName>
</protein>
<proteinExistence type="predicted"/>
<dbReference type="AlphaFoldDB" id="A0A6C0B7K9"/>
<keyword evidence="2" id="KW-1133">Transmembrane helix</keyword>
<keyword evidence="2" id="KW-0812">Transmembrane</keyword>
<organism evidence="3">
    <name type="scientific">viral metagenome</name>
    <dbReference type="NCBI Taxonomy" id="1070528"/>
    <lineage>
        <taxon>unclassified sequences</taxon>
        <taxon>metagenomes</taxon>
        <taxon>organismal metagenomes</taxon>
    </lineage>
</organism>
<evidence type="ECO:0000313" key="3">
    <source>
        <dbReference type="EMBL" id="QHS87681.1"/>
    </source>
</evidence>